<dbReference type="PANTHER" id="PTHR20854:SF4">
    <property type="entry name" value="INOSITOL-1-MONOPHOSPHATASE-RELATED"/>
    <property type="match status" value="1"/>
</dbReference>
<dbReference type="PANTHER" id="PTHR20854">
    <property type="entry name" value="INOSITOL MONOPHOSPHATASE"/>
    <property type="match status" value="1"/>
</dbReference>
<keyword evidence="10" id="KW-1185">Reference proteome</keyword>
<dbReference type="InParanoid" id="F2U184"/>
<dbReference type="Gene3D" id="3.30.540.10">
    <property type="entry name" value="Fructose-1,6-Bisphosphatase, subunit A, domain 1"/>
    <property type="match status" value="1"/>
</dbReference>
<dbReference type="FunCoup" id="F2U184">
    <property type="interactions" value="872"/>
</dbReference>
<feature type="binding site" evidence="7">
    <location>
        <position position="96"/>
    </location>
    <ligand>
        <name>Mg(2+)</name>
        <dbReference type="ChEBI" id="CHEBI:18420"/>
        <label>1</label>
        <note>catalytic</note>
    </ligand>
</feature>
<dbReference type="RefSeq" id="XP_004996590.1">
    <property type="nucleotide sequence ID" value="XM_004996533.1"/>
</dbReference>
<dbReference type="eggNOG" id="KOG2951">
    <property type="taxonomic scope" value="Eukaryota"/>
</dbReference>
<proteinExistence type="inferred from homology"/>
<evidence type="ECO:0000256" key="7">
    <source>
        <dbReference type="PIRSR" id="PIRSR600760-2"/>
    </source>
</evidence>
<dbReference type="KEGG" id="sre:PTSG_02105"/>
<reference evidence="9" key="1">
    <citation type="submission" date="2009-08" db="EMBL/GenBank/DDBJ databases">
        <title>Annotation of Salpingoeca rosetta.</title>
        <authorList>
            <consortium name="The Broad Institute Genome Sequencing Platform"/>
            <person name="Russ C."/>
            <person name="Cuomo C."/>
            <person name="Burger G."/>
            <person name="Gray M.W."/>
            <person name="Holland P.W.H."/>
            <person name="King N."/>
            <person name="Lang F.B.F."/>
            <person name="Roger A.J."/>
            <person name="Ruiz-Trillo I."/>
            <person name="Young S.K."/>
            <person name="Zeng Q."/>
            <person name="Gargeya S."/>
            <person name="Alvarado L."/>
            <person name="Berlin A."/>
            <person name="Chapman S.B."/>
            <person name="Chen Z."/>
            <person name="Freedman E."/>
            <person name="Gellesch M."/>
            <person name="Goldberg J."/>
            <person name="Griggs A."/>
            <person name="Gujja S."/>
            <person name="Heilman E."/>
            <person name="Heiman D."/>
            <person name="Howarth C."/>
            <person name="Mehta T."/>
            <person name="Neiman D."/>
            <person name="Pearson M."/>
            <person name="Roberts A."/>
            <person name="Saif S."/>
            <person name="Shea T."/>
            <person name="Shenoy N."/>
            <person name="Sisk P."/>
            <person name="Stolte C."/>
            <person name="Sykes S."/>
            <person name="White J."/>
            <person name="Yandava C."/>
            <person name="Haas B."/>
            <person name="Nusbaum C."/>
            <person name="Birren B."/>
        </authorList>
    </citation>
    <scope>NUCLEOTIDE SEQUENCE</scope>
    <source>
        <strain evidence="9">ATCC 50818</strain>
    </source>
</reference>
<feature type="binding site" evidence="7">
    <location>
        <position position="97"/>
    </location>
    <ligand>
        <name>Mg(2+)</name>
        <dbReference type="ChEBI" id="CHEBI:18420"/>
        <label>1</label>
        <note>catalytic</note>
    </ligand>
</feature>
<dbReference type="CDD" id="cd01639">
    <property type="entry name" value="IMPase"/>
    <property type="match status" value="1"/>
</dbReference>
<dbReference type="EMBL" id="GL832959">
    <property type="protein sequence ID" value="EGD81386.1"/>
    <property type="molecule type" value="Genomic_DNA"/>
</dbReference>
<evidence type="ECO:0000256" key="2">
    <source>
        <dbReference type="ARBA" id="ARBA00001946"/>
    </source>
</evidence>
<feature type="binding site" evidence="7">
    <location>
        <position position="94"/>
    </location>
    <ligand>
        <name>Mg(2+)</name>
        <dbReference type="ChEBI" id="CHEBI:18420"/>
        <label>1</label>
        <note>catalytic</note>
    </ligand>
</feature>
<dbReference type="GO" id="GO:0046872">
    <property type="term" value="F:metal ion binding"/>
    <property type="evidence" value="ECO:0007669"/>
    <property type="project" value="UniProtKB-KW"/>
</dbReference>
<comment type="similarity">
    <text evidence="3 8">Belongs to the inositol monophosphatase superfamily.</text>
</comment>
<comment type="pathway">
    <text evidence="8">Polyol metabolism; myo-inositol biosynthesis; myo-inositol from D-glucose 6-phosphate: step 2/2.</text>
</comment>
<comment type="catalytic activity">
    <reaction evidence="1 8">
        <text>a myo-inositol phosphate + H2O = myo-inositol + phosphate</text>
        <dbReference type="Rhea" id="RHEA:24056"/>
        <dbReference type="ChEBI" id="CHEBI:15377"/>
        <dbReference type="ChEBI" id="CHEBI:17268"/>
        <dbReference type="ChEBI" id="CHEBI:43474"/>
        <dbReference type="ChEBI" id="CHEBI:84139"/>
        <dbReference type="EC" id="3.1.3.25"/>
    </reaction>
</comment>
<dbReference type="Proteomes" id="UP000007799">
    <property type="component" value="Unassembled WGS sequence"/>
</dbReference>
<keyword evidence="4 7" id="KW-0479">Metal-binding</keyword>
<evidence type="ECO:0000256" key="5">
    <source>
        <dbReference type="ARBA" id="ARBA00022801"/>
    </source>
</evidence>
<dbReference type="GO" id="GO:0008934">
    <property type="term" value="F:inositol monophosphate 1-phosphatase activity"/>
    <property type="evidence" value="ECO:0007669"/>
    <property type="project" value="InterPro"/>
</dbReference>
<dbReference type="SUPFAM" id="SSF56655">
    <property type="entry name" value="Carbohydrate phosphatase"/>
    <property type="match status" value="1"/>
</dbReference>
<feature type="binding site" evidence="7">
    <location>
        <position position="225"/>
    </location>
    <ligand>
        <name>Mg(2+)</name>
        <dbReference type="ChEBI" id="CHEBI:18420"/>
        <label>1</label>
        <note>catalytic</note>
    </ligand>
</feature>
<dbReference type="PROSITE" id="PS00630">
    <property type="entry name" value="IMP_2"/>
    <property type="match status" value="1"/>
</dbReference>
<evidence type="ECO:0000313" key="10">
    <source>
        <dbReference type="Proteomes" id="UP000007799"/>
    </source>
</evidence>
<dbReference type="EC" id="3.1.3.25" evidence="8"/>
<dbReference type="STRING" id="946362.F2U184"/>
<dbReference type="PROSITE" id="PS00629">
    <property type="entry name" value="IMP_1"/>
    <property type="match status" value="1"/>
</dbReference>
<sequence length="281" mass="30482">MADLSAGTLAAVVDIAKEAGEKIRSVFHTPREASVVDDKTVASIDLVTDTDKACEDIIVKRLREKFPGYEVLGEESASENGGYALTDAPTWIIDPIDGTTNFVHRNPEISVSIGLSIKKVPKLGVIYNPIRDECFTAYEGAGASLNGKPIHVDAQPTRLDQLLVSTNIGYLRDDKAIRHMLGSVENMMKQNLRGLRMLGTACNQITGVACGRTNCYYECGPHPWDVCAGVCILREAGGYACDITGAPFSMTSRRYICAASEAIANLILPHIQHPLPFEDVQ</sequence>
<evidence type="ECO:0000313" key="9">
    <source>
        <dbReference type="EMBL" id="EGD81386.1"/>
    </source>
</evidence>
<organism evidence="9 10">
    <name type="scientific">Salpingoeca rosetta (strain ATCC 50818 / BSB-021)</name>
    <dbReference type="NCBI Taxonomy" id="946362"/>
    <lineage>
        <taxon>Eukaryota</taxon>
        <taxon>Choanoflagellata</taxon>
        <taxon>Craspedida</taxon>
        <taxon>Salpingoecidae</taxon>
        <taxon>Salpingoeca</taxon>
    </lineage>
</organism>
<protein>
    <recommendedName>
        <fullName evidence="8">Inositol-1-monophosphatase</fullName>
        <ecNumber evidence="8">3.1.3.25</ecNumber>
    </recommendedName>
</protein>
<dbReference type="GeneID" id="16077181"/>
<dbReference type="InterPro" id="IPR000760">
    <property type="entry name" value="Inositol_monophosphatase-like"/>
</dbReference>
<evidence type="ECO:0000256" key="4">
    <source>
        <dbReference type="ARBA" id="ARBA00022723"/>
    </source>
</evidence>
<accession>F2U184</accession>
<evidence type="ECO:0000256" key="3">
    <source>
        <dbReference type="ARBA" id="ARBA00009759"/>
    </source>
</evidence>
<dbReference type="PRINTS" id="PR00377">
    <property type="entry name" value="IMPHPHTASES"/>
</dbReference>
<dbReference type="Gene3D" id="3.40.190.80">
    <property type="match status" value="1"/>
</dbReference>
<gene>
    <name evidence="9" type="ORF">PTSG_02105</name>
</gene>
<dbReference type="FunFam" id="3.30.540.10:FF:000004">
    <property type="entry name" value="Inositol-1-monophosphatase"/>
    <property type="match status" value="1"/>
</dbReference>
<dbReference type="AlphaFoldDB" id="F2U184"/>
<dbReference type="GO" id="GO:0046854">
    <property type="term" value="P:phosphatidylinositol phosphate biosynthetic process"/>
    <property type="evidence" value="ECO:0007669"/>
    <property type="project" value="InterPro"/>
</dbReference>
<dbReference type="InterPro" id="IPR033942">
    <property type="entry name" value="IMPase"/>
</dbReference>
<dbReference type="UniPathway" id="UPA00823">
    <property type="reaction ID" value="UER00788"/>
</dbReference>
<name>F2U184_SALR5</name>
<evidence type="ECO:0000256" key="8">
    <source>
        <dbReference type="RuleBase" id="RU364068"/>
    </source>
</evidence>
<dbReference type="GO" id="GO:0007165">
    <property type="term" value="P:signal transduction"/>
    <property type="evidence" value="ECO:0007669"/>
    <property type="project" value="TreeGrafter"/>
</dbReference>
<keyword evidence="6 7" id="KW-0460">Magnesium</keyword>
<keyword evidence="5 8" id="KW-0378">Hydrolase</keyword>
<dbReference type="Pfam" id="PF00459">
    <property type="entry name" value="Inositol_P"/>
    <property type="match status" value="1"/>
</dbReference>
<dbReference type="OrthoDB" id="10254945at2759"/>
<dbReference type="InterPro" id="IPR020583">
    <property type="entry name" value="Inositol_monoP_metal-BS"/>
</dbReference>
<feature type="binding site" evidence="7">
    <location>
        <position position="74"/>
    </location>
    <ligand>
        <name>Mg(2+)</name>
        <dbReference type="ChEBI" id="CHEBI:18420"/>
        <label>1</label>
        <note>catalytic</note>
    </ligand>
</feature>
<evidence type="ECO:0000256" key="1">
    <source>
        <dbReference type="ARBA" id="ARBA00001033"/>
    </source>
</evidence>
<evidence type="ECO:0000256" key="6">
    <source>
        <dbReference type="ARBA" id="ARBA00022842"/>
    </source>
</evidence>
<dbReference type="InterPro" id="IPR020550">
    <property type="entry name" value="Inositol_monophosphatase_CS"/>
</dbReference>
<dbReference type="GO" id="GO:0006021">
    <property type="term" value="P:inositol biosynthetic process"/>
    <property type="evidence" value="ECO:0007669"/>
    <property type="project" value="UniProtKB-UniPathway"/>
</dbReference>
<dbReference type="OMA" id="HAWDCLA"/>
<comment type="cofactor">
    <cofactor evidence="2 7 8">
        <name>Mg(2+)</name>
        <dbReference type="ChEBI" id="CHEBI:18420"/>
    </cofactor>
</comment>